<proteinExistence type="predicted"/>
<comment type="caution">
    <text evidence="1">The sequence shown here is derived from an EMBL/GenBank/DDBJ whole genome shotgun (WGS) entry which is preliminary data.</text>
</comment>
<gene>
    <name evidence="1" type="ORF">O181_073111</name>
</gene>
<reference evidence="1" key="1">
    <citation type="submission" date="2021-03" db="EMBL/GenBank/DDBJ databases">
        <title>Draft genome sequence of rust myrtle Austropuccinia psidii MF-1, a brazilian biotype.</title>
        <authorList>
            <person name="Quecine M.C."/>
            <person name="Pachon D.M.R."/>
            <person name="Bonatelli M.L."/>
            <person name="Correr F.H."/>
            <person name="Franceschini L.M."/>
            <person name="Leite T.F."/>
            <person name="Margarido G.R.A."/>
            <person name="Almeida C.A."/>
            <person name="Ferrarezi J.A."/>
            <person name="Labate C.A."/>
        </authorList>
    </citation>
    <scope>NUCLEOTIDE SEQUENCE</scope>
    <source>
        <strain evidence="1">MF-1</strain>
    </source>
</reference>
<evidence type="ECO:0000313" key="2">
    <source>
        <dbReference type="Proteomes" id="UP000765509"/>
    </source>
</evidence>
<evidence type="ECO:0000313" key="1">
    <source>
        <dbReference type="EMBL" id="MBW0533396.1"/>
    </source>
</evidence>
<keyword evidence="2" id="KW-1185">Reference proteome</keyword>
<dbReference type="Proteomes" id="UP000765509">
    <property type="component" value="Unassembled WGS sequence"/>
</dbReference>
<dbReference type="AlphaFoldDB" id="A0A9Q3I7Z5"/>
<dbReference type="EMBL" id="AVOT02038507">
    <property type="protein sequence ID" value="MBW0533396.1"/>
    <property type="molecule type" value="Genomic_DNA"/>
</dbReference>
<name>A0A9Q3I7Z5_9BASI</name>
<organism evidence="1 2">
    <name type="scientific">Austropuccinia psidii MF-1</name>
    <dbReference type="NCBI Taxonomy" id="1389203"/>
    <lineage>
        <taxon>Eukaryota</taxon>
        <taxon>Fungi</taxon>
        <taxon>Dikarya</taxon>
        <taxon>Basidiomycota</taxon>
        <taxon>Pucciniomycotina</taxon>
        <taxon>Pucciniomycetes</taxon>
        <taxon>Pucciniales</taxon>
        <taxon>Sphaerophragmiaceae</taxon>
        <taxon>Austropuccinia</taxon>
    </lineage>
</organism>
<accession>A0A9Q3I7Z5</accession>
<protein>
    <submittedName>
        <fullName evidence="1">Uncharacterized protein</fullName>
    </submittedName>
</protein>
<sequence>MRLCCLSWDSITTSIINNCWNHTKILPKLQALPNNFGILKAQNSLEKENEQLYVLGIIVPRHHDFNNLTIKDVFHEHQPFSQGIKELNTEEPTLSMPSISIVQKAISNILTYVAASPSKESDQVSEVLESFGRELEAQSINFRKQRLMWDYVKHA</sequence>
<dbReference type="OrthoDB" id="162969at2759"/>